<feature type="compositionally biased region" description="Polar residues" evidence="1">
    <location>
        <begin position="188"/>
        <end position="204"/>
    </location>
</feature>
<feature type="compositionally biased region" description="Basic and acidic residues" evidence="1">
    <location>
        <begin position="152"/>
        <end position="166"/>
    </location>
</feature>
<proteinExistence type="predicted"/>
<feature type="region of interest" description="Disordered" evidence="1">
    <location>
        <begin position="93"/>
        <end position="225"/>
    </location>
</feature>
<keyword evidence="3" id="KW-1185">Reference proteome</keyword>
<name>A0A8H6LSS5_9AGAR</name>
<accession>A0A8H6LSS5</accession>
<sequence>MDAMDVDGDPCLLCDCSGLMAEEDGMCACDHHADDHGAGERAPPAFTFANRVCSANSTASYFVPPAGVIGAESANQLGKVVCQNCTRRYCLHTNPPAANQDTSSTQQTQGRRQRPRTENYTPSNALPAWAGGGTFTDPSCQRSQAPPQTNRNRNDAMDRHREHRGLQPEPHPVRFGTQNRSGGGIAQNPLSQAPRSGPRNSNNPFVPRTTGSAPPPSSTASGSHSTGKVDYRVLFAIIPEPVGSHHSVPGPYAARPSVISNSGDGKFRFMSRDDASTTANAELAALFTKFEKLKLIFNFSKSLEPEALVASLIDKKLTKHLAANGLAMFPPTASSSNSDAHSGFGPLTPCYNFILWYRKQAVSRSQLLGPLHPLSDEDLSMLTAAKLVSYADRSPSITLNGVKYYIMFLAMNSVLVRTVASPGGPDICHSCLGLEMWIDAKPSVTNISTRARDHKAYCRDICQQNMESDIPDDHGSSSDIPEEAPSDDDDPLIPRPLPPSVSGKASIQSFKHKPRALLDLIDKALHEVPGFHHSYLDHDNALCIEAPTMEKGVEILGGIMRAVFKGNPWPTFTDNSMAIRNGTMDKFNSSYWKASIGAASGPGPMAEVWARWMSQYLSETPSVWTRCATDGLYTIVNYPPWLISALVSTELTEDFAFAGFAMRTAILTGLDLLPISPFVLGVVLNSVDICFEDALIEKVTPELWDRMQSWPPKELPGSHPPRLNISAVRYLPRDICESVLQRPILLSLMFKITITDPEACDPNRFWFNEDHIVSMSLKAGFFHEEARFPKIERIFSLEADPRALDTLSILATYYGNRRVIDSDSVLSLVDFASTIKTTSLGYDGTVKYDICIKRFEALFAKYLSTPGHVEASSVPDVSEIKDTHPYLDDVHPKALRPFLFIQAVTGSRYLPLPHRYRSKPLKVYFVSSIEGHDNIGAGAGIFYQTCFSSCNVLIDKDTSKHVFGIGDDEITAEAQANFDAWMHGSVLGAKDYNTL</sequence>
<gene>
    <name evidence="2" type="ORF">DFP72DRAFT_1085519</name>
</gene>
<comment type="caution">
    <text evidence="2">The sequence shown here is derived from an EMBL/GenBank/DDBJ whole genome shotgun (WGS) entry which is preliminary data.</text>
</comment>
<feature type="compositionally biased region" description="Acidic residues" evidence="1">
    <location>
        <begin position="480"/>
        <end position="491"/>
    </location>
</feature>
<dbReference type="AlphaFoldDB" id="A0A8H6LSS5"/>
<dbReference type="OrthoDB" id="3193108at2759"/>
<dbReference type="Proteomes" id="UP000521943">
    <property type="component" value="Unassembled WGS sequence"/>
</dbReference>
<reference evidence="2 3" key="1">
    <citation type="submission" date="2020-07" db="EMBL/GenBank/DDBJ databases">
        <title>Comparative genomics of pyrophilous fungi reveals a link between fire events and developmental genes.</title>
        <authorList>
            <consortium name="DOE Joint Genome Institute"/>
            <person name="Steindorff A.S."/>
            <person name="Carver A."/>
            <person name="Calhoun S."/>
            <person name="Stillman K."/>
            <person name="Liu H."/>
            <person name="Lipzen A."/>
            <person name="Pangilinan J."/>
            <person name="Labutti K."/>
            <person name="Bruns T.D."/>
            <person name="Grigoriev I.V."/>
        </authorList>
    </citation>
    <scope>NUCLEOTIDE SEQUENCE [LARGE SCALE GENOMIC DNA]</scope>
    <source>
        <strain evidence="2 3">CBS 144469</strain>
    </source>
</reference>
<feature type="region of interest" description="Disordered" evidence="1">
    <location>
        <begin position="468"/>
        <end position="505"/>
    </location>
</feature>
<evidence type="ECO:0000256" key="1">
    <source>
        <dbReference type="SAM" id="MobiDB-lite"/>
    </source>
</evidence>
<feature type="compositionally biased region" description="Polar residues" evidence="1">
    <location>
        <begin position="136"/>
        <end position="151"/>
    </location>
</feature>
<organism evidence="2 3">
    <name type="scientific">Ephemerocybe angulata</name>
    <dbReference type="NCBI Taxonomy" id="980116"/>
    <lineage>
        <taxon>Eukaryota</taxon>
        <taxon>Fungi</taxon>
        <taxon>Dikarya</taxon>
        <taxon>Basidiomycota</taxon>
        <taxon>Agaricomycotina</taxon>
        <taxon>Agaricomycetes</taxon>
        <taxon>Agaricomycetidae</taxon>
        <taxon>Agaricales</taxon>
        <taxon>Agaricineae</taxon>
        <taxon>Psathyrellaceae</taxon>
        <taxon>Ephemerocybe</taxon>
    </lineage>
</organism>
<evidence type="ECO:0000313" key="2">
    <source>
        <dbReference type="EMBL" id="KAF6740959.1"/>
    </source>
</evidence>
<evidence type="ECO:0000313" key="3">
    <source>
        <dbReference type="Proteomes" id="UP000521943"/>
    </source>
</evidence>
<protein>
    <submittedName>
        <fullName evidence="2">Uncharacterized protein</fullName>
    </submittedName>
</protein>
<dbReference type="EMBL" id="JACGCI010000321">
    <property type="protein sequence ID" value="KAF6740959.1"/>
    <property type="molecule type" value="Genomic_DNA"/>
</dbReference>